<comment type="caution">
    <text evidence="1">The sequence shown here is derived from an EMBL/GenBank/DDBJ whole genome shotgun (WGS) entry which is preliminary data.</text>
</comment>
<sequence length="441" mass="47296">MSFPLSPAEVPRRLLSDPVFIRALKGRDLSVVFAMARDSGISFNRMAEACGIKAERVSKVARGEARVSSLDAIERITDGLRIPGALLGLAARPWEQDQTHGTEPHHGEDPMKRRQMLRSAVAAGLTGTALAALTDTRQSFDHALAADTPAELSDLEAAAESYGYGYHGQDPAKVLADLVVDFDGLRPLLNTPQPVAVRARLCRTGAQLAGMAGIVLHDLGARRESRSWFGTAARPAEESGDRQLHAWTAAREAMVPLNYGAPKAAAAQAEHARHIAGRAPSAAAALAAAVAARAHALCGHVEQARLALADSERLMERLDGGQRADTWFGYPEQKHRVHMSHALTVLGETGRARESQQRAMELSAPTSTMTRTLLSLDAATCAHRDGDTEQGCRQATAAFTALPPAYRTGLTRTRAMDLYRRIPAASHREPAVLAFKEALAA</sequence>
<dbReference type="EMBL" id="JAAIKT010000010">
    <property type="protein sequence ID" value="NEW71041.1"/>
    <property type="molecule type" value="Genomic_DNA"/>
</dbReference>
<dbReference type="Proteomes" id="UP000476310">
    <property type="component" value="Unassembled WGS sequence"/>
</dbReference>
<gene>
    <name evidence="1" type="ORF">G4H13_11665</name>
</gene>
<dbReference type="RefSeq" id="WP_164426397.1">
    <property type="nucleotide sequence ID" value="NZ_JAAIKT010000010.1"/>
</dbReference>
<proteinExistence type="predicted"/>
<accession>A0A6G4AED8</accession>
<evidence type="ECO:0000313" key="2">
    <source>
        <dbReference type="Proteomes" id="UP000476310"/>
    </source>
</evidence>
<protein>
    <submittedName>
        <fullName evidence="1">Uncharacterized protein</fullName>
    </submittedName>
</protein>
<keyword evidence="2" id="KW-1185">Reference proteome</keyword>
<evidence type="ECO:0000313" key="1">
    <source>
        <dbReference type="EMBL" id="NEW71041.1"/>
    </source>
</evidence>
<organism evidence="1 2">
    <name type="scientific">Streptomyces rhizosphaericus</name>
    <dbReference type="NCBI Taxonomy" id="114699"/>
    <lineage>
        <taxon>Bacteria</taxon>
        <taxon>Bacillati</taxon>
        <taxon>Actinomycetota</taxon>
        <taxon>Actinomycetes</taxon>
        <taxon>Kitasatosporales</taxon>
        <taxon>Streptomycetaceae</taxon>
        <taxon>Streptomyces</taxon>
        <taxon>Streptomyces violaceusniger group</taxon>
    </lineage>
</organism>
<reference evidence="1" key="1">
    <citation type="submission" date="2020-02" db="EMBL/GenBank/DDBJ databases">
        <title>A new Streptomyces sp. for controlling soil-borne diseases.</title>
        <authorList>
            <person name="Li X."/>
            <person name="Tian Y."/>
            <person name="Gao K."/>
        </authorList>
    </citation>
    <scope>NUCLEOTIDE SEQUENCE [LARGE SCALE GENOMIC DNA]</scope>
    <source>
        <strain evidence="1">0250</strain>
    </source>
</reference>
<name>A0A6G4AED8_9ACTN</name>
<dbReference type="AlphaFoldDB" id="A0A6G4AED8"/>